<comment type="caution">
    <text evidence="1">The sequence shown here is derived from an EMBL/GenBank/DDBJ whole genome shotgun (WGS) entry which is preliminary data.</text>
</comment>
<dbReference type="InterPro" id="IPR020915">
    <property type="entry name" value="UPF0311"/>
</dbReference>
<dbReference type="PANTHER" id="PTHR37315:SF1">
    <property type="entry name" value="UPF0311 PROTEIN BLR7842"/>
    <property type="match status" value="1"/>
</dbReference>
<dbReference type="Pfam" id="PF11578">
    <property type="entry name" value="DUF3237"/>
    <property type="match status" value="1"/>
</dbReference>
<dbReference type="AlphaFoldDB" id="A0A2S9QSU5"/>
<reference evidence="1 2" key="1">
    <citation type="journal article" date="2017" name="New Microbes New Infect">
        <title>Genome sequence of 'Leucobacter massiliensis' sp. nov. isolated from human pharynx after travel to the 2014 Hajj.</title>
        <authorList>
            <person name="Leangapichart T."/>
            <person name="Gautret P."/>
            <person name="Nguyen T.T."/>
            <person name="Armstrong N."/>
            <person name="Rolain J.M."/>
        </authorList>
    </citation>
    <scope>NUCLEOTIDE SEQUENCE [LARGE SCALE GENOMIC DNA]</scope>
    <source>
        <strain evidence="1 2">122RC15</strain>
    </source>
</reference>
<protein>
    <submittedName>
        <fullName evidence="1">Uncharacterized protein</fullName>
    </submittedName>
</protein>
<gene>
    <name evidence="1" type="ORF">B4915_00130</name>
</gene>
<proteinExistence type="predicted"/>
<dbReference type="OrthoDB" id="3368702at2"/>
<dbReference type="EMBL" id="MWZD01000007">
    <property type="protein sequence ID" value="PRI12638.1"/>
    <property type="molecule type" value="Genomic_DNA"/>
</dbReference>
<dbReference type="PANTHER" id="PTHR37315">
    <property type="entry name" value="UPF0311 PROTEIN BLR7842"/>
    <property type="match status" value="1"/>
</dbReference>
<name>A0A2S9QSU5_9MICO</name>
<evidence type="ECO:0000313" key="2">
    <source>
        <dbReference type="Proteomes" id="UP000238650"/>
    </source>
</evidence>
<sequence length="151" mass="16228">MKTMHAPAAAPAAPALEHACTIVAEVAPGLPVERRGADMLEIIPITGGTVTGRISGRVEPGGADWCRERADGAYEVEARYWFRTDSGSVVDVVNVGRIAPGAPGERHGLFMSTPQFRTLDPELQWLTQRVFVGRAEAFGTHTTIDVFEVVS</sequence>
<evidence type="ECO:0000313" key="1">
    <source>
        <dbReference type="EMBL" id="PRI12638.1"/>
    </source>
</evidence>
<organism evidence="1 2">
    <name type="scientific">Leucobacter massiliensis</name>
    <dbReference type="NCBI Taxonomy" id="1686285"/>
    <lineage>
        <taxon>Bacteria</taxon>
        <taxon>Bacillati</taxon>
        <taxon>Actinomycetota</taxon>
        <taxon>Actinomycetes</taxon>
        <taxon>Micrococcales</taxon>
        <taxon>Microbacteriaceae</taxon>
        <taxon>Leucobacter</taxon>
    </lineage>
</organism>
<keyword evidence="2" id="KW-1185">Reference proteome</keyword>
<accession>A0A2S9QSU5</accession>
<dbReference type="Proteomes" id="UP000238650">
    <property type="component" value="Unassembled WGS sequence"/>
</dbReference>
<dbReference type="Gene3D" id="2.40.160.20">
    <property type="match status" value="1"/>
</dbReference>